<feature type="transmembrane region" description="Helical" evidence="1">
    <location>
        <begin position="82"/>
        <end position="102"/>
    </location>
</feature>
<feature type="transmembrane region" description="Helical" evidence="1">
    <location>
        <begin position="51"/>
        <end position="70"/>
    </location>
</feature>
<sequence length="205" mass="21014">MVSAATYWASGLLCSSAGGEGAAPGGQLMGKARGSAVPAATRERREACRRMGCCFGYAGLLAGLIAAMSAEGRAPVQNAVHTAFTIAFFSLVLGAALLLTAASDLSSPLGHLRAMLALLLSVMMGTQLALFVLVNQYVRNGYGIPSSVYASTEYGILALLAALPMTWAGTALESDRHRAELSNGMDLRSRLPGYGGAKLSAGVVG</sequence>
<keyword evidence="1" id="KW-0812">Transmembrane</keyword>
<dbReference type="EMBL" id="HBGE01064301">
    <property type="protein sequence ID" value="CAD9161723.1"/>
    <property type="molecule type" value="Transcribed_RNA"/>
</dbReference>
<evidence type="ECO:0000313" key="2">
    <source>
        <dbReference type="EMBL" id="CAD9161723.1"/>
    </source>
</evidence>
<organism evidence="2">
    <name type="scientific">Alexandrium catenella</name>
    <name type="common">Red tide dinoflagellate</name>
    <name type="synonym">Gonyaulax catenella</name>
    <dbReference type="NCBI Taxonomy" id="2925"/>
    <lineage>
        <taxon>Eukaryota</taxon>
        <taxon>Sar</taxon>
        <taxon>Alveolata</taxon>
        <taxon>Dinophyceae</taxon>
        <taxon>Gonyaulacales</taxon>
        <taxon>Pyrocystaceae</taxon>
        <taxon>Alexandrium</taxon>
    </lineage>
</organism>
<keyword evidence="1" id="KW-0472">Membrane</keyword>
<evidence type="ECO:0000256" key="1">
    <source>
        <dbReference type="SAM" id="Phobius"/>
    </source>
</evidence>
<keyword evidence="1" id="KW-1133">Transmembrane helix</keyword>
<accession>A0A7S1WD37</accession>
<reference evidence="2" key="1">
    <citation type="submission" date="2021-01" db="EMBL/GenBank/DDBJ databases">
        <authorList>
            <person name="Corre E."/>
            <person name="Pelletier E."/>
            <person name="Niang G."/>
            <person name="Scheremetjew M."/>
            <person name="Finn R."/>
            <person name="Kale V."/>
            <person name="Holt S."/>
            <person name="Cochrane G."/>
            <person name="Meng A."/>
            <person name="Brown T."/>
            <person name="Cohen L."/>
        </authorList>
    </citation>
    <scope>NUCLEOTIDE SEQUENCE</scope>
    <source>
        <strain evidence="2">OF101</strain>
    </source>
</reference>
<gene>
    <name evidence="2" type="ORF">ACAT0790_LOCUS38488</name>
</gene>
<name>A0A7S1WD37_ALECA</name>
<feature type="transmembrane region" description="Helical" evidence="1">
    <location>
        <begin position="154"/>
        <end position="172"/>
    </location>
</feature>
<dbReference type="AlphaFoldDB" id="A0A7S1WD37"/>
<protein>
    <submittedName>
        <fullName evidence="2">Uncharacterized protein</fullName>
    </submittedName>
</protein>
<feature type="transmembrane region" description="Helical" evidence="1">
    <location>
        <begin position="114"/>
        <end position="134"/>
    </location>
</feature>
<proteinExistence type="predicted"/>